<dbReference type="PANTHER" id="PTHR30590">
    <property type="entry name" value="INNER MEMBRANE PROTEIN"/>
    <property type="match status" value="1"/>
</dbReference>
<evidence type="ECO:0000256" key="1">
    <source>
        <dbReference type="SAM" id="Phobius"/>
    </source>
</evidence>
<name>A0A7G9SFC4_9SPHN</name>
<evidence type="ECO:0000313" key="3">
    <source>
        <dbReference type="EMBL" id="QNN66549.1"/>
    </source>
</evidence>
<dbReference type="InterPro" id="IPR007349">
    <property type="entry name" value="DUF418"/>
</dbReference>
<evidence type="ECO:0000259" key="2">
    <source>
        <dbReference type="Pfam" id="PF04235"/>
    </source>
</evidence>
<dbReference type="InterPro" id="IPR052529">
    <property type="entry name" value="Bact_Transport_Assoc"/>
</dbReference>
<organism evidence="3 4">
    <name type="scientific">Sphingomonas lutea</name>
    <dbReference type="NCBI Taxonomy" id="1045317"/>
    <lineage>
        <taxon>Bacteria</taxon>
        <taxon>Pseudomonadati</taxon>
        <taxon>Pseudomonadota</taxon>
        <taxon>Alphaproteobacteria</taxon>
        <taxon>Sphingomonadales</taxon>
        <taxon>Sphingomonadaceae</taxon>
        <taxon>Sphingomonas</taxon>
    </lineage>
</organism>
<feature type="transmembrane region" description="Helical" evidence="1">
    <location>
        <begin position="142"/>
        <end position="166"/>
    </location>
</feature>
<feature type="domain" description="DUF418" evidence="2">
    <location>
        <begin position="247"/>
        <end position="387"/>
    </location>
</feature>
<proteinExistence type="predicted"/>
<feature type="transmembrane region" description="Helical" evidence="1">
    <location>
        <begin position="252"/>
        <end position="271"/>
    </location>
</feature>
<keyword evidence="1" id="KW-0812">Transmembrane</keyword>
<keyword evidence="4" id="KW-1185">Reference proteome</keyword>
<dbReference type="AlphaFoldDB" id="A0A7G9SFC4"/>
<keyword evidence="1" id="KW-1133">Transmembrane helix</keyword>
<evidence type="ECO:0000313" key="4">
    <source>
        <dbReference type="Proteomes" id="UP000515971"/>
    </source>
</evidence>
<dbReference type="Proteomes" id="UP000515971">
    <property type="component" value="Chromosome"/>
</dbReference>
<reference evidence="3 4" key="1">
    <citation type="submission" date="2020-08" db="EMBL/GenBank/DDBJ databases">
        <title>Genome sequence of Sphingomonas lutea KCTC 23642T.</title>
        <authorList>
            <person name="Hyun D.-W."/>
            <person name="Bae J.-W."/>
        </authorList>
    </citation>
    <scope>NUCLEOTIDE SEQUENCE [LARGE SCALE GENOMIC DNA]</scope>
    <source>
        <strain evidence="3 4">KCTC 23642</strain>
    </source>
</reference>
<dbReference type="KEGG" id="slut:H9L13_07455"/>
<sequence>MQQAPAKDRIQLVDALRGFALLGIFLANILIFSGWEFLTDAGRAALADASAIDWQHRFHKFFVDGKFYTLFSMLFGAGFALQLERLTQRGADGLRIYRRRVLILLGIGLVHQWLIWDGDILVLYALMGLILPAFHRLSDRALLAWSALLIFAVPIAGVLTVNAAGWPPDAGLLALSERVAVALGAVNPQDGVTWLRRTDFDGWFSWVMSGPIYSWGIRLMSWRIFKVLGIMLLGMWIGRRVASGSLLNDRRLLWRVLAGGLLIGVPANVAYTYGKQWQTDWPSLIGTVPLALAYAAAFALAWPRAQRVLGIFSFPGRMALTNYLTQSIICILVFYGFGLGQVGYWPPAAFYTFALAVFLVQLLLSRWWLRHHAQGPMEALWRRGTYSGRVTRAAAPG</sequence>
<feature type="transmembrane region" description="Helical" evidence="1">
    <location>
        <begin position="348"/>
        <end position="369"/>
    </location>
</feature>
<accession>A0A7G9SFC4</accession>
<dbReference type="EMBL" id="CP060718">
    <property type="protein sequence ID" value="QNN66549.1"/>
    <property type="molecule type" value="Genomic_DNA"/>
</dbReference>
<keyword evidence="1" id="KW-0472">Membrane</keyword>
<feature type="transmembrane region" description="Helical" evidence="1">
    <location>
        <begin position="120"/>
        <end position="135"/>
    </location>
</feature>
<feature type="transmembrane region" description="Helical" evidence="1">
    <location>
        <begin position="67"/>
        <end position="84"/>
    </location>
</feature>
<dbReference type="Pfam" id="PF04235">
    <property type="entry name" value="DUF418"/>
    <property type="match status" value="1"/>
</dbReference>
<feature type="transmembrane region" description="Helical" evidence="1">
    <location>
        <begin position="323"/>
        <end position="342"/>
    </location>
</feature>
<feature type="transmembrane region" description="Helical" evidence="1">
    <location>
        <begin position="212"/>
        <end position="232"/>
    </location>
</feature>
<protein>
    <submittedName>
        <fullName evidence="3">DUF418 domain-containing protein</fullName>
    </submittedName>
</protein>
<feature type="transmembrane region" description="Helical" evidence="1">
    <location>
        <begin position="283"/>
        <end position="302"/>
    </location>
</feature>
<dbReference type="RefSeq" id="WP_187537141.1">
    <property type="nucleotide sequence ID" value="NZ_BAABJT010000001.1"/>
</dbReference>
<gene>
    <name evidence="3" type="ORF">H9L13_07455</name>
</gene>
<dbReference type="PANTHER" id="PTHR30590:SF2">
    <property type="entry name" value="INNER MEMBRANE PROTEIN"/>
    <property type="match status" value="1"/>
</dbReference>
<feature type="transmembrane region" description="Helical" evidence="1">
    <location>
        <begin position="12"/>
        <end position="35"/>
    </location>
</feature>
<feature type="transmembrane region" description="Helical" evidence="1">
    <location>
        <begin position="96"/>
        <end position="114"/>
    </location>
</feature>